<accession>A0A8D2CL47</accession>
<reference evidence="2" key="3">
    <citation type="submission" date="2025-09" db="UniProtKB">
        <authorList>
            <consortium name="Ensembl"/>
        </authorList>
    </citation>
    <scope>IDENTIFICATION</scope>
</reference>
<organism evidence="2 3">
    <name type="scientific">Sciurus vulgaris</name>
    <name type="common">Eurasian red squirrel</name>
    <dbReference type="NCBI Taxonomy" id="55149"/>
    <lineage>
        <taxon>Eukaryota</taxon>
        <taxon>Metazoa</taxon>
        <taxon>Chordata</taxon>
        <taxon>Craniata</taxon>
        <taxon>Vertebrata</taxon>
        <taxon>Euteleostomi</taxon>
        <taxon>Mammalia</taxon>
        <taxon>Eutheria</taxon>
        <taxon>Euarchontoglires</taxon>
        <taxon>Glires</taxon>
        <taxon>Rodentia</taxon>
        <taxon>Sciuromorpha</taxon>
        <taxon>Sciuridae</taxon>
        <taxon>Sciurinae</taxon>
        <taxon>Sciurini</taxon>
        <taxon>Sciurus</taxon>
    </lineage>
</organism>
<keyword evidence="3" id="KW-1185">Reference proteome</keyword>
<evidence type="ECO:0000313" key="3">
    <source>
        <dbReference type="Proteomes" id="UP000694564"/>
    </source>
</evidence>
<evidence type="ECO:0000313" key="2">
    <source>
        <dbReference type="Ensembl" id="ENSSVLP00005002853.1"/>
    </source>
</evidence>
<feature type="chain" id="PRO_5034753828" evidence="1">
    <location>
        <begin position="21"/>
        <end position="55"/>
    </location>
</feature>
<sequence length="55" mass="6725">MYFSAFTWIYLESFFSYCVTEEVCTDLYCYLTKNSVMISLTTAFKFRFRFNLLRL</sequence>
<reference evidence="2" key="1">
    <citation type="submission" date="2020-06" db="EMBL/GenBank/DDBJ databases">
        <authorList>
            <consortium name="Wellcome Sanger Institute Data Sharing"/>
        </authorList>
    </citation>
    <scope>NUCLEOTIDE SEQUENCE [LARGE SCALE GENOMIC DNA]</scope>
</reference>
<keyword evidence="1" id="KW-0732">Signal</keyword>
<dbReference type="AlphaFoldDB" id="A0A8D2CL47"/>
<evidence type="ECO:0000256" key="1">
    <source>
        <dbReference type="SAM" id="SignalP"/>
    </source>
</evidence>
<protein>
    <submittedName>
        <fullName evidence="2">Uncharacterized protein</fullName>
    </submittedName>
</protein>
<dbReference type="Ensembl" id="ENSSVLT00005003122.1">
    <property type="protein sequence ID" value="ENSSVLP00005002853.1"/>
    <property type="gene ID" value="ENSSVLG00005002288.1"/>
</dbReference>
<reference evidence="2" key="2">
    <citation type="submission" date="2025-08" db="UniProtKB">
        <authorList>
            <consortium name="Ensembl"/>
        </authorList>
    </citation>
    <scope>IDENTIFICATION</scope>
</reference>
<name>A0A8D2CL47_SCIVU</name>
<proteinExistence type="predicted"/>
<dbReference type="Proteomes" id="UP000694564">
    <property type="component" value="Chromosome 1"/>
</dbReference>
<feature type="signal peptide" evidence="1">
    <location>
        <begin position="1"/>
        <end position="20"/>
    </location>
</feature>